<sequence>MVAAAAVARPSAPPPGAPGDGGFPPAGDLGAAADPWRPLGPPPGPPGPPGLELRVQRPVFQQEDLNRTFGYGKQPRPAGGRRWRSCGALRALLLSRLPALAWLSAYDWRRDLPGDLVAGATVAVMHVPQGMAYAMLGGVPPITGIHMAFYPVLLYALLGTSRHISVGTFAVVCLMTGTAVNAHDQYPPLEVAAAVSFMAGCYLIAMSVFRLGVLSNLLSDPLVSGFSVGAAFHAFTSQLKDVLGVSLPGRRGAFNVPLTYYDLARAVPDASLVALAVSTVSMTVLAVNNEVVKPWAARRCSLPVPIELVVVVLASLVGALTDVFGGLRTVGDIPTGLQAPKLPPLELLPQVAVEALTVAVVAYVIAMSLSLLFASREGYEVDGNQELLALGAASLAGSLFSCIPVSASPSRSSLQHSVGGRTQLASVVSCAGLLAVLLWAGPFFEPLPRCVLAAVILVALKPMLAQARDVVRFWRLSRLDGALWALTFLLVVLVDLDVGLAAAVAASVVILFAQSATPYTCRLQPLSGTDIYVDTKRYANTAPLSGIQVSPSGGYLKAAVRALLPAAAWTGDAAEPLATHAVVLDLAGVTRVDPAGVAALRALRQDLAARGVALLLAAANSRVVAALRRCCGVLDAVALPAFPTTHDAVLYAERIAYMR</sequence>
<evidence type="ECO:0000256" key="3">
    <source>
        <dbReference type="ARBA" id="ARBA00022989"/>
    </source>
</evidence>
<reference evidence="8" key="1">
    <citation type="submission" date="2022-12" db="EMBL/GenBank/DDBJ databases">
        <title>Chromosome-level genome assembly of the bean flower thrips Megalurothrips usitatus.</title>
        <authorList>
            <person name="Ma L."/>
            <person name="Liu Q."/>
            <person name="Li H."/>
            <person name="Cai W."/>
        </authorList>
    </citation>
    <scope>NUCLEOTIDE SEQUENCE</scope>
    <source>
        <strain evidence="8">Cailab_2022a</strain>
    </source>
</reference>
<organism evidence="8 9">
    <name type="scientific">Megalurothrips usitatus</name>
    <name type="common">bean blossom thrips</name>
    <dbReference type="NCBI Taxonomy" id="439358"/>
    <lineage>
        <taxon>Eukaryota</taxon>
        <taxon>Metazoa</taxon>
        <taxon>Ecdysozoa</taxon>
        <taxon>Arthropoda</taxon>
        <taxon>Hexapoda</taxon>
        <taxon>Insecta</taxon>
        <taxon>Pterygota</taxon>
        <taxon>Neoptera</taxon>
        <taxon>Paraneoptera</taxon>
        <taxon>Thysanoptera</taxon>
        <taxon>Terebrantia</taxon>
        <taxon>Thripoidea</taxon>
        <taxon>Thripidae</taxon>
        <taxon>Megalurothrips</taxon>
    </lineage>
</organism>
<evidence type="ECO:0000313" key="9">
    <source>
        <dbReference type="Proteomes" id="UP001075354"/>
    </source>
</evidence>
<evidence type="ECO:0000256" key="5">
    <source>
        <dbReference type="SAM" id="MobiDB-lite"/>
    </source>
</evidence>
<feature type="domain" description="STAS" evidence="7">
    <location>
        <begin position="582"/>
        <end position="652"/>
    </location>
</feature>
<feature type="transmembrane region" description="Helical" evidence="6">
    <location>
        <begin position="189"/>
        <end position="209"/>
    </location>
</feature>
<evidence type="ECO:0000256" key="2">
    <source>
        <dbReference type="ARBA" id="ARBA00022692"/>
    </source>
</evidence>
<evidence type="ECO:0000313" key="8">
    <source>
        <dbReference type="EMBL" id="KAJ1523977.1"/>
    </source>
</evidence>
<keyword evidence="3 6" id="KW-1133">Transmembrane helix</keyword>
<dbReference type="EMBL" id="JAPTSV010000009">
    <property type="protein sequence ID" value="KAJ1523977.1"/>
    <property type="molecule type" value="Genomic_DNA"/>
</dbReference>
<feature type="transmembrane region" description="Helical" evidence="6">
    <location>
        <begin position="387"/>
        <end position="407"/>
    </location>
</feature>
<gene>
    <name evidence="8" type="ORF">ONE63_010523</name>
</gene>
<comment type="subcellular location">
    <subcellularLocation>
        <location evidence="1">Membrane</location>
        <topology evidence="1">Multi-pass membrane protein</topology>
    </subcellularLocation>
</comment>
<proteinExistence type="predicted"/>
<accession>A0AAV7XD79</accession>
<dbReference type="NCBIfam" id="TIGR00815">
    <property type="entry name" value="sulP"/>
    <property type="match status" value="1"/>
</dbReference>
<feature type="transmembrane region" description="Helical" evidence="6">
    <location>
        <begin position="270"/>
        <end position="287"/>
    </location>
</feature>
<protein>
    <recommendedName>
        <fullName evidence="7">STAS domain-containing protein</fullName>
    </recommendedName>
</protein>
<evidence type="ECO:0000256" key="4">
    <source>
        <dbReference type="ARBA" id="ARBA00023136"/>
    </source>
</evidence>
<evidence type="ECO:0000256" key="1">
    <source>
        <dbReference type="ARBA" id="ARBA00004141"/>
    </source>
</evidence>
<dbReference type="AlphaFoldDB" id="A0AAV7XD79"/>
<feature type="region of interest" description="Disordered" evidence="5">
    <location>
        <begin position="1"/>
        <end position="53"/>
    </location>
</feature>
<feature type="compositionally biased region" description="Pro residues" evidence="5">
    <location>
        <begin position="38"/>
        <end position="49"/>
    </location>
</feature>
<keyword evidence="4 6" id="KW-0472">Membrane</keyword>
<keyword evidence="2 6" id="KW-0812">Transmembrane</keyword>
<dbReference type="CDD" id="cd07042">
    <property type="entry name" value="STAS_SulP_like_sulfate_transporter"/>
    <property type="match status" value="1"/>
</dbReference>
<dbReference type="GO" id="GO:0055085">
    <property type="term" value="P:transmembrane transport"/>
    <property type="evidence" value="ECO:0007669"/>
    <property type="project" value="InterPro"/>
</dbReference>
<dbReference type="InterPro" id="IPR036513">
    <property type="entry name" value="STAS_dom_sf"/>
</dbReference>
<dbReference type="InterPro" id="IPR011547">
    <property type="entry name" value="SLC26A/SulP_dom"/>
</dbReference>
<feature type="transmembrane region" description="Helical" evidence="6">
    <location>
        <begin position="422"/>
        <end position="440"/>
    </location>
</feature>
<feature type="compositionally biased region" description="Low complexity" evidence="5">
    <location>
        <begin position="1"/>
        <end position="10"/>
    </location>
</feature>
<feature type="transmembrane region" description="Helical" evidence="6">
    <location>
        <begin position="447"/>
        <end position="464"/>
    </location>
</feature>
<evidence type="ECO:0000256" key="6">
    <source>
        <dbReference type="SAM" id="Phobius"/>
    </source>
</evidence>
<dbReference type="PROSITE" id="PS50801">
    <property type="entry name" value="STAS"/>
    <property type="match status" value="1"/>
</dbReference>
<dbReference type="Pfam" id="PF00916">
    <property type="entry name" value="Sulfate_transp"/>
    <property type="match status" value="1"/>
</dbReference>
<name>A0AAV7XD79_9NEOP</name>
<evidence type="ECO:0000259" key="7">
    <source>
        <dbReference type="PROSITE" id="PS50801"/>
    </source>
</evidence>
<dbReference type="Pfam" id="PF01740">
    <property type="entry name" value="STAS"/>
    <property type="match status" value="1"/>
</dbReference>
<feature type="transmembrane region" description="Helical" evidence="6">
    <location>
        <begin position="308"/>
        <end position="327"/>
    </location>
</feature>
<feature type="transmembrane region" description="Helical" evidence="6">
    <location>
        <begin position="484"/>
        <end position="513"/>
    </location>
</feature>
<feature type="transmembrane region" description="Helical" evidence="6">
    <location>
        <begin position="347"/>
        <end position="375"/>
    </location>
</feature>
<keyword evidence="9" id="KW-1185">Reference proteome</keyword>
<dbReference type="Gene3D" id="3.30.750.24">
    <property type="entry name" value="STAS domain"/>
    <property type="match status" value="1"/>
</dbReference>
<feature type="compositionally biased region" description="Low complexity" evidence="5">
    <location>
        <begin position="25"/>
        <end position="35"/>
    </location>
</feature>
<feature type="transmembrane region" description="Helical" evidence="6">
    <location>
        <begin position="164"/>
        <end position="182"/>
    </location>
</feature>
<dbReference type="InterPro" id="IPR002645">
    <property type="entry name" value="STAS_dom"/>
</dbReference>
<dbReference type="SUPFAM" id="SSF52091">
    <property type="entry name" value="SpoIIaa-like"/>
    <property type="match status" value="1"/>
</dbReference>
<comment type="caution">
    <text evidence="8">The sequence shown here is derived from an EMBL/GenBank/DDBJ whole genome shotgun (WGS) entry which is preliminary data.</text>
</comment>
<dbReference type="Proteomes" id="UP001075354">
    <property type="component" value="Chromosome 9"/>
</dbReference>
<feature type="transmembrane region" description="Helical" evidence="6">
    <location>
        <begin position="133"/>
        <end position="158"/>
    </location>
</feature>
<dbReference type="PANTHER" id="PTHR11814">
    <property type="entry name" value="SULFATE TRANSPORTER"/>
    <property type="match status" value="1"/>
</dbReference>
<dbReference type="GO" id="GO:0016020">
    <property type="term" value="C:membrane"/>
    <property type="evidence" value="ECO:0007669"/>
    <property type="project" value="UniProtKB-SubCell"/>
</dbReference>
<dbReference type="InterPro" id="IPR001902">
    <property type="entry name" value="SLC26A/SulP_fam"/>
</dbReference>